<name>A0A511B209_9PROT</name>
<evidence type="ECO:0000313" key="3">
    <source>
        <dbReference type="Proteomes" id="UP000321230"/>
    </source>
</evidence>
<accession>A0A511B209</accession>
<organism evidence="2 3">
    <name type="scientific">Gluconobacter wancherniae NBRC 103581</name>
    <dbReference type="NCBI Taxonomy" id="656744"/>
    <lineage>
        <taxon>Bacteria</taxon>
        <taxon>Pseudomonadati</taxon>
        <taxon>Pseudomonadota</taxon>
        <taxon>Alphaproteobacteria</taxon>
        <taxon>Acetobacterales</taxon>
        <taxon>Acetobacteraceae</taxon>
        <taxon>Gluconobacter</taxon>
    </lineage>
</organism>
<dbReference type="InterPro" id="IPR015797">
    <property type="entry name" value="NUDIX_hydrolase-like_dom_sf"/>
</dbReference>
<protein>
    <submittedName>
        <fullName evidence="2">DUF4743 domain-containing protein</fullName>
    </submittedName>
</protein>
<dbReference type="Proteomes" id="UP000321230">
    <property type="component" value="Unassembled WGS sequence"/>
</dbReference>
<keyword evidence="3" id="KW-1185">Reference proteome</keyword>
<sequence length="280" mass="31071">MSDNILSPQALPFLRHIERCNQARLPGERTPLFYQGRQIGWIAPEIAPALTLKGLRTGTSFILQDASILESLGHELALSGLYTSHNELFDVRDDEDNVIGQIDRGAIPLFGLPAEGIHLNGLVNTPDGLKIWIARRSASKRLDPCKLDHIVAGGMSAGLTATETLIKEAHEEAGIPEAIAQKAVPVARIQYALERAEGLRRDILHCFDLYLPNNFVPVAEDGEVESFHLESLSDIFCRVRDTNDFKFNVNLVLIDLFIRQNFFSVTDSIILAKALRGHRS</sequence>
<dbReference type="EMBL" id="BJUZ01000001">
    <property type="protein sequence ID" value="GEK93511.1"/>
    <property type="molecule type" value="Genomic_DNA"/>
</dbReference>
<feature type="domain" description="Nudix hydrolase" evidence="1">
    <location>
        <begin position="109"/>
        <end position="255"/>
    </location>
</feature>
<dbReference type="Gene3D" id="3.90.79.10">
    <property type="entry name" value="Nucleoside Triphosphate Pyrophosphohydrolase"/>
    <property type="match status" value="1"/>
</dbReference>
<comment type="caution">
    <text evidence="2">The sequence shown here is derived from an EMBL/GenBank/DDBJ whole genome shotgun (WGS) entry which is preliminary data.</text>
</comment>
<reference evidence="2 3" key="1">
    <citation type="submission" date="2019-07" db="EMBL/GenBank/DDBJ databases">
        <title>Whole genome shotgun sequence of Gluconobacter wancherniae NBRC 103581.</title>
        <authorList>
            <person name="Hosoyama A."/>
            <person name="Uohara A."/>
            <person name="Ohji S."/>
            <person name="Ichikawa N."/>
        </authorList>
    </citation>
    <scope>NUCLEOTIDE SEQUENCE [LARGE SCALE GENOMIC DNA]</scope>
    <source>
        <strain evidence="2 3">NBRC 103581</strain>
    </source>
</reference>
<dbReference type="PROSITE" id="PS51462">
    <property type="entry name" value="NUDIX"/>
    <property type="match status" value="1"/>
</dbReference>
<gene>
    <name evidence="2" type="ORF">GWA01_12810</name>
</gene>
<dbReference type="Pfam" id="PF00293">
    <property type="entry name" value="NUDIX"/>
    <property type="match status" value="1"/>
</dbReference>
<dbReference type="InterPro" id="IPR000086">
    <property type="entry name" value="NUDIX_hydrolase_dom"/>
</dbReference>
<proteinExistence type="predicted"/>
<evidence type="ECO:0000313" key="2">
    <source>
        <dbReference type="EMBL" id="GEK93511.1"/>
    </source>
</evidence>
<dbReference type="RefSeq" id="WP_229315976.1">
    <property type="nucleotide sequence ID" value="NZ_BARC01000013.1"/>
</dbReference>
<dbReference type="CDD" id="cd03676">
    <property type="entry name" value="NUDIX_Tnr3_like"/>
    <property type="match status" value="1"/>
</dbReference>
<dbReference type="GO" id="GO:0003824">
    <property type="term" value="F:catalytic activity"/>
    <property type="evidence" value="ECO:0007669"/>
    <property type="project" value="UniProtKB-ARBA"/>
</dbReference>
<evidence type="ECO:0000259" key="1">
    <source>
        <dbReference type="PROSITE" id="PS51462"/>
    </source>
</evidence>
<dbReference type="AlphaFoldDB" id="A0A511B209"/>
<dbReference type="SUPFAM" id="SSF55811">
    <property type="entry name" value="Nudix"/>
    <property type="match status" value="1"/>
</dbReference>